<dbReference type="Pfam" id="PF00589">
    <property type="entry name" value="Phage_integrase"/>
    <property type="match status" value="1"/>
</dbReference>
<dbReference type="GO" id="GO:0015074">
    <property type="term" value="P:DNA integration"/>
    <property type="evidence" value="ECO:0007669"/>
    <property type="project" value="InterPro"/>
</dbReference>
<dbReference type="SUPFAM" id="SSF56349">
    <property type="entry name" value="DNA breaking-rejoining enzymes"/>
    <property type="match status" value="1"/>
</dbReference>
<dbReference type="GO" id="GO:0006310">
    <property type="term" value="P:DNA recombination"/>
    <property type="evidence" value="ECO:0007669"/>
    <property type="project" value="UniProtKB-KW"/>
</dbReference>
<dbReference type="EMBL" id="FNOP01000002">
    <property type="protein sequence ID" value="SDW47375.1"/>
    <property type="molecule type" value="Genomic_DNA"/>
</dbReference>
<evidence type="ECO:0000259" key="2">
    <source>
        <dbReference type="PROSITE" id="PS51898"/>
    </source>
</evidence>
<dbReference type="RefSeq" id="WP_176767946.1">
    <property type="nucleotide sequence ID" value="NZ_FNOP01000002.1"/>
</dbReference>
<dbReference type="GO" id="GO:0003677">
    <property type="term" value="F:DNA binding"/>
    <property type="evidence" value="ECO:0007669"/>
    <property type="project" value="InterPro"/>
</dbReference>
<gene>
    <name evidence="3" type="ORF">SAMN05216495_1021</name>
</gene>
<sequence length="84" mass="9643">HVCRHTYCTNMALSGVSAKTLQYLMGHSDISITLNVYTHIKFDDAQKEVALIQARQQKEMENVRKELEQVGEIQPKVIRFPNKA</sequence>
<protein>
    <submittedName>
        <fullName evidence="3">Phage integrase family protein</fullName>
    </submittedName>
</protein>
<comment type="caution">
    <text evidence="3">The sequence shown here is derived from an EMBL/GenBank/DDBJ whole genome shotgun (WGS) entry which is preliminary data.</text>
</comment>
<dbReference type="InterPro" id="IPR013762">
    <property type="entry name" value="Integrase-like_cat_sf"/>
</dbReference>
<evidence type="ECO:0000313" key="4">
    <source>
        <dbReference type="Proteomes" id="UP000182379"/>
    </source>
</evidence>
<dbReference type="Proteomes" id="UP000182379">
    <property type="component" value="Unassembled WGS sequence"/>
</dbReference>
<evidence type="ECO:0000256" key="1">
    <source>
        <dbReference type="ARBA" id="ARBA00023172"/>
    </source>
</evidence>
<dbReference type="InterPro" id="IPR011010">
    <property type="entry name" value="DNA_brk_join_enz"/>
</dbReference>
<accession>A0A1H2TU31</accession>
<dbReference type="InterPro" id="IPR002104">
    <property type="entry name" value="Integrase_catalytic"/>
</dbReference>
<dbReference type="AlphaFoldDB" id="A0A1H2TU31"/>
<dbReference type="PROSITE" id="PS51898">
    <property type="entry name" value="TYR_RECOMBINASE"/>
    <property type="match status" value="1"/>
</dbReference>
<reference evidence="3 4" key="1">
    <citation type="submission" date="2016-10" db="EMBL/GenBank/DDBJ databases">
        <authorList>
            <person name="Varghese N."/>
            <person name="Submissions S."/>
        </authorList>
    </citation>
    <scope>NUCLEOTIDE SEQUENCE [LARGE SCALE GENOMIC DNA]</scope>
    <source>
        <strain evidence="3 4">WCC6</strain>
    </source>
</reference>
<organism evidence="3 4">
    <name type="scientific">Acidaminococcus fermentans</name>
    <dbReference type="NCBI Taxonomy" id="905"/>
    <lineage>
        <taxon>Bacteria</taxon>
        <taxon>Bacillati</taxon>
        <taxon>Bacillota</taxon>
        <taxon>Negativicutes</taxon>
        <taxon>Acidaminococcales</taxon>
        <taxon>Acidaminococcaceae</taxon>
        <taxon>Acidaminococcus</taxon>
    </lineage>
</organism>
<dbReference type="Gene3D" id="1.10.443.10">
    <property type="entry name" value="Intergrase catalytic core"/>
    <property type="match status" value="1"/>
</dbReference>
<keyword evidence="1" id="KW-0233">DNA recombination</keyword>
<feature type="non-terminal residue" evidence="3">
    <location>
        <position position="1"/>
    </location>
</feature>
<evidence type="ECO:0000313" key="3">
    <source>
        <dbReference type="EMBL" id="SDW47375.1"/>
    </source>
</evidence>
<name>A0A1H2TU31_ACIFE</name>
<feature type="domain" description="Tyr recombinase" evidence="2">
    <location>
        <begin position="1"/>
        <end position="51"/>
    </location>
</feature>
<proteinExistence type="predicted"/>